<reference evidence="1" key="1">
    <citation type="journal article" date="2022" name="Int. J. Mol. Sci.">
        <title>Draft Genome of Tanacetum Coccineum: Genomic Comparison of Closely Related Tanacetum-Family Plants.</title>
        <authorList>
            <person name="Yamashiro T."/>
            <person name="Shiraishi A."/>
            <person name="Nakayama K."/>
            <person name="Satake H."/>
        </authorList>
    </citation>
    <scope>NUCLEOTIDE SEQUENCE</scope>
</reference>
<reference evidence="1" key="2">
    <citation type="submission" date="2022-01" db="EMBL/GenBank/DDBJ databases">
        <authorList>
            <person name="Yamashiro T."/>
            <person name="Shiraishi A."/>
            <person name="Satake H."/>
            <person name="Nakayama K."/>
        </authorList>
    </citation>
    <scope>NUCLEOTIDE SEQUENCE</scope>
</reference>
<evidence type="ECO:0000313" key="2">
    <source>
        <dbReference type="Proteomes" id="UP001151760"/>
    </source>
</evidence>
<keyword evidence="2" id="KW-1185">Reference proteome</keyword>
<gene>
    <name evidence="1" type="ORF">Tco_1054807</name>
</gene>
<accession>A0ABQ5GXU9</accession>
<name>A0ABQ5GXU9_9ASTR</name>
<proteinExistence type="predicted"/>
<dbReference type="Proteomes" id="UP001151760">
    <property type="component" value="Unassembled WGS sequence"/>
</dbReference>
<sequence>MVPYEAFTCRCGAEDVVLRESYKHETRGSSFESNFILQDFNSLTAILQELQHLKAILWELQEMQSAQTASTCYDNDKLKFNLEANAEINFSFKLSSFDFAVDITDDTEVMCSTNFIFLSYI</sequence>
<evidence type="ECO:0000313" key="1">
    <source>
        <dbReference type="EMBL" id="GJT80465.1"/>
    </source>
</evidence>
<protein>
    <submittedName>
        <fullName evidence="1">Uncharacterized protein</fullName>
    </submittedName>
</protein>
<dbReference type="EMBL" id="BQNB010018994">
    <property type="protein sequence ID" value="GJT80465.1"/>
    <property type="molecule type" value="Genomic_DNA"/>
</dbReference>
<organism evidence="1 2">
    <name type="scientific">Tanacetum coccineum</name>
    <dbReference type="NCBI Taxonomy" id="301880"/>
    <lineage>
        <taxon>Eukaryota</taxon>
        <taxon>Viridiplantae</taxon>
        <taxon>Streptophyta</taxon>
        <taxon>Embryophyta</taxon>
        <taxon>Tracheophyta</taxon>
        <taxon>Spermatophyta</taxon>
        <taxon>Magnoliopsida</taxon>
        <taxon>eudicotyledons</taxon>
        <taxon>Gunneridae</taxon>
        <taxon>Pentapetalae</taxon>
        <taxon>asterids</taxon>
        <taxon>campanulids</taxon>
        <taxon>Asterales</taxon>
        <taxon>Asteraceae</taxon>
        <taxon>Asteroideae</taxon>
        <taxon>Anthemideae</taxon>
        <taxon>Anthemidinae</taxon>
        <taxon>Tanacetum</taxon>
    </lineage>
</organism>
<comment type="caution">
    <text evidence="1">The sequence shown here is derived from an EMBL/GenBank/DDBJ whole genome shotgun (WGS) entry which is preliminary data.</text>
</comment>